<feature type="transmembrane region" description="Helical" evidence="9">
    <location>
        <begin position="514"/>
        <end position="533"/>
    </location>
</feature>
<keyword evidence="4" id="KW-1003">Cell membrane</keyword>
<dbReference type="InterPro" id="IPR020846">
    <property type="entry name" value="MFS_dom"/>
</dbReference>
<feature type="transmembrane region" description="Helical" evidence="9">
    <location>
        <begin position="209"/>
        <end position="231"/>
    </location>
</feature>
<reference evidence="11 12" key="1">
    <citation type="submission" date="2015-09" db="EMBL/GenBank/DDBJ databases">
        <title>Host preference determinants of Valsa canker pathogens revealed by comparative genomics.</title>
        <authorList>
            <person name="Yin Z."/>
            <person name="Huang L."/>
        </authorList>
    </citation>
    <scope>NUCLEOTIDE SEQUENCE [LARGE SCALE GENOMIC DNA]</scope>
    <source>
        <strain evidence="11 12">03-1</strain>
    </source>
</reference>
<feature type="transmembrane region" description="Helical" evidence="9">
    <location>
        <begin position="184"/>
        <end position="203"/>
    </location>
</feature>
<dbReference type="CDD" id="cd17323">
    <property type="entry name" value="MFS_Tpo1_MDR_like"/>
    <property type="match status" value="1"/>
</dbReference>
<feature type="compositionally biased region" description="Polar residues" evidence="8">
    <location>
        <begin position="48"/>
        <end position="66"/>
    </location>
</feature>
<feature type="transmembrane region" description="Helical" evidence="9">
    <location>
        <begin position="433"/>
        <end position="452"/>
    </location>
</feature>
<name>A0A423WYB0_9PEZI</name>
<gene>
    <name evidence="11" type="ORF">VMCG_03164</name>
</gene>
<evidence type="ECO:0000256" key="6">
    <source>
        <dbReference type="ARBA" id="ARBA00022989"/>
    </source>
</evidence>
<evidence type="ECO:0000259" key="10">
    <source>
        <dbReference type="PROSITE" id="PS50850"/>
    </source>
</evidence>
<dbReference type="PANTHER" id="PTHR23502">
    <property type="entry name" value="MAJOR FACILITATOR SUPERFAMILY"/>
    <property type="match status" value="1"/>
</dbReference>
<dbReference type="PANTHER" id="PTHR23502:SF7">
    <property type="entry name" value="DRUG_PROTON ANTIPORTER YHK8-RELATED"/>
    <property type="match status" value="1"/>
</dbReference>
<keyword evidence="6 9" id="KW-1133">Transmembrane helix</keyword>
<dbReference type="STRING" id="356882.A0A423WYB0"/>
<feature type="transmembrane region" description="Helical" evidence="9">
    <location>
        <begin position="149"/>
        <end position="172"/>
    </location>
</feature>
<feature type="domain" description="Major facilitator superfamily (MFS) profile" evidence="10">
    <location>
        <begin position="119"/>
        <end position="537"/>
    </location>
</feature>
<protein>
    <recommendedName>
        <fullName evidence="10">Major facilitator superfamily (MFS) profile domain-containing protein</fullName>
    </recommendedName>
</protein>
<comment type="caution">
    <text evidence="11">The sequence shown here is derived from an EMBL/GenBank/DDBJ whole genome shotgun (WGS) entry which is preliminary data.</text>
</comment>
<feature type="transmembrane region" description="Helical" evidence="9">
    <location>
        <begin position="117"/>
        <end position="137"/>
    </location>
</feature>
<dbReference type="FunFam" id="1.20.1250.20:FF:000082">
    <property type="entry name" value="MFS multidrug transporter, putative"/>
    <property type="match status" value="1"/>
</dbReference>
<evidence type="ECO:0000256" key="8">
    <source>
        <dbReference type="SAM" id="MobiDB-lite"/>
    </source>
</evidence>
<dbReference type="AlphaFoldDB" id="A0A423WYB0"/>
<feature type="compositionally biased region" description="Low complexity" evidence="8">
    <location>
        <begin position="31"/>
        <end position="45"/>
    </location>
</feature>
<proteinExistence type="inferred from homology"/>
<comment type="similarity">
    <text evidence="3">Belongs to the major facilitator superfamily.</text>
</comment>
<evidence type="ECO:0000256" key="3">
    <source>
        <dbReference type="ARBA" id="ARBA00008335"/>
    </source>
</evidence>
<evidence type="ECO:0000256" key="2">
    <source>
        <dbReference type="ARBA" id="ARBA00004236"/>
    </source>
</evidence>
<evidence type="ECO:0000313" key="12">
    <source>
        <dbReference type="Proteomes" id="UP000283895"/>
    </source>
</evidence>
<keyword evidence="5 9" id="KW-0812">Transmembrane</keyword>
<evidence type="ECO:0000313" key="11">
    <source>
        <dbReference type="EMBL" id="ROW08450.1"/>
    </source>
</evidence>
<dbReference type="InterPro" id="IPR036259">
    <property type="entry name" value="MFS_trans_sf"/>
</dbReference>
<dbReference type="EMBL" id="LKEA01000006">
    <property type="protein sequence ID" value="ROW08450.1"/>
    <property type="molecule type" value="Genomic_DNA"/>
</dbReference>
<feature type="region of interest" description="Disordered" evidence="8">
    <location>
        <begin position="1"/>
        <end position="81"/>
    </location>
</feature>
<feature type="transmembrane region" description="Helical" evidence="9">
    <location>
        <begin position="458"/>
        <end position="477"/>
    </location>
</feature>
<dbReference type="Gene3D" id="1.20.1250.20">
    <property type="entry name" value="MFS general substrate transporter like domains"/>
    <property type="match status" value="1"/>
</dbReference>
<dbReference type="GO" id="GO:0005886">
    <property type="term" value="C:plasma membrane"/>
    <property type="evidence" value="ECO:0007669"/>
    <property type="project" value="UniProtKB-SubCell"/>
</dbReference>
<feature type="transmembrane region" description="Helical" evidence="9">
    <location>
        <begin position="489"/>
        <end position="508"/>
    </location>
</feature>
<feature type="transmembrane region" description="Helical" evidence="9">
    <location>
        <begin position="387"/>
        <end position="406"/>
    </location>
</feature>
<evidence type="ECO:0000256" key="1">
    <source>
        <dbReference type="ARBA" id="ARBA00004141"/>
    </source>
</evidence>
<dbReference type="InterPro" id="IPR011701">
    <property type="entry name" value="MFS"/>
</dbReference>
<feature type="compositionally biased region" description="Basic and acidic residues" evidence="8">
    <location>
        <begin position="1"/>
        <end position="10"/>
    </location>
</feature>
<dbReference type="PROSITE" id="PS50850">
    <property type="entry name" value="MFS"/>
    <property type="match status" value="1"/>
</dbReference>
<keyword evidence="7 9" id="KW-0472">Membrane</keyword>
<sequence length="547" mass="60457">MNEKTGKEAVDETGTMESVKDDDEATYESIRPPTSASATRTTSRPVGRTQSGRSIRSMSRVRSNNGYGCDDLDESSDEAARDVEAQQAQEKDPFEVGFDGGAEDPWNPRSMKVARKWSIVALTSLGSFCVTCASSIYTSTYTRMDAEFHVSRIVATLGLSMFVLGIALGPMWSPLSEFYGRRPIYLAAFVVFTIWIIPCAVAQNIETVIISRFFQGLSGSAFLSVSGGTVGDLFRPDQMLHPMTLFTAAPFLGPSFGPMIGGFINFNVDWRWTHYVLIMWAFCMCIALFLVVPETYHPVVLRNKAKKMRRETGDDRWRAPIEKSTKSLARTVGTSLMRPFQILFFEPMALVLNLYSAILLGILYLFFGAFPLVFEGVFGFNLWQTGLTFLGMLVGMVSASSLNNVWAKIRARLIKKNELITGIEGKSEPEFRLPSAIVGSWLVTIGLFWFGWTTYSTLHWILPIIGSAIFGAGVDAYPLYAASALASNALVRCGFAAGFIAMVANTSFPQWATSVLAFLTVVMLPFPVIFFMYGKKIRAHSKMATAD</sequence>
<comment type="subcellular location">
    <subcellularLocation>
        <location evidence="2">Cell membrane</location>
    </subcellularLocation>
    <subcellularLocation>
        <location evidence="1">Membrane</location>
        <topology evidence="1">Multi-pass membrane protein</topology>
    </subcellularLocation>
</comment>
<dbReference type="OrthoDB" id="3561359at2759"/>
<keyword evidence="12" id="KW-1185">Reference proteome</keyword>
<dbReference type="GO" id="GO:0022857">
    <property type="term" value="F:transmembrane transporter activity"/>
    <property type="evidence" value="ECO:0007669"/>
    <property type="project" value="InterPro"/>
</dbReference>
<dbReference type="SUPFAM" id="SSF103473">
    <property type="entry name" value="MFS general substrate transporter"/>
    <property type="match status" value="1"/>
</dbReference>
<evidence type="ECO:0000256" key="4">
    <source>
        <dbReference type="ARBA" id="ARBA00022475"/>
    </source>
</evidence>
<feature type="transmembrane region" description="Helical" evidence="9">
    <location>
        <begin position="243"/>
        <end position="266"/>
    </location>
</feature>
<accession>A0A423WYB0</accession>
<evidence type="ECO:0000256" key="5">
    <source>
        <dbReference type="ARBA" id="ARBA00022692"/>
    </source>
</evidence>
<feature type="transmembrane region" description="Helical" evidence="9">
    <location>
        <begin position="343"/>
        <end position="367"/>
    </location>
</feature>
<dbReference type="Proteomes" id="UP000283895">
    <property type="component" value="Unassembled WGS sequence"/>
</dbReference>
<feature type="transmembrane region" description="Helical" evidence="9">
    <location>
        <begin position="272"/>
        <end position="292"/>
    </location>
</feature>
<evidence type="ECO:0000256" key="7">
    <source>
        <dbReference type="ARBA" id="ARBA00023136"/>
    </source>
</evidence>
<dbReference type="Pfam" id="PF07690">
    <property type="entry name" value="MFS_1"/>
    <property type="match status" value="1"/>
</dbReference>
<evidence type="ECO:0000256" key="9">
    <source>
        <dbReference type="SAM" id="Phobius"/>
    </source>
</evidence>
<organism evidence="11 12">
    <name type="scientific">Cytospora schulzeri</name>
    <dbReference type="NCBI Taxonomy" id="448051"/>
    <lineage>
        <taxon>Eukaryota</taxon>
        <taxon>Fungi</taxon>
        <taxon>Dikarya</taxon>
        <taxon>Ascomycota</taxon>
        <taxon>Pezizomycotina</taxon>
        <taxon>Sordariomycetes</taxon>
        <taxon>Sordariomycetidae</taxon>
        <taxon>Diaporthales</taxon>
        <taxon>Cytosporaceae</taxon>
        <taxon>Cytospora</taxon>
    </lineage>
</organism>